<evidence type="ECO:0000256" key="3">
    <source>
        <dbReference type="ARBA" id="ARBA00023237"/>
    </source>
</evidence>
<evidence type="ECO:0000256" key="1">
    <source>
        <dbReference type="ARBA" id="ARBA00022729"/>
    </source>
</evidence>
<dbReference type="SUPFAM" id="SSF50998">
    <property type="entry name" value="Quinoprotein alcohol dehydrogenase-like"/>
    <property type="match status" value="1"/>
</dbReference>
<dbReference type="InterPro" id="IPR017687">
    <property type="entry name" value="BamB"/>
</dbReference>
<dbReference type="InterPro" id="IPR018391">
    <property type="entry name" value="PQQ_b-propeller_rpt"/>
</dbReference>
<organism evidence="6 7">
    <name type="scientific">Gallaecimonas pentaromativorans</name>
    <dbReference type="NCBI Taxonomy" id="584787"/>
    <lineage>
        <taxon>Bacteria</taxon>
        <taxon>Pseudomonadati</taxon>
        <taxon>Pseudomonadota</taxon>
        <taxon>Gammaproteobacteria</taxon>
        <taxon>Enterobacterales</taxon>
        <taxon>Gallaecimonadaceae</taxon>
        <taxon>Gallaecimonas</taxon>
    </lineage>
</organism>
<keyword evidence="2 4" id="KW-0472">Membrane</keyword>
<comment type="subcellular location">
    <subcellularLocation>
        <location evidence="4">Cell outer membrane</location>
        <topology evidence="4">Lipid-anchor</topology>
    </subcellularLocation>
</comment>
<accession>A0A3N1PKJ6</accession>
<reference evidence="6 7" key="1">
    <citation type="submission" date="2018-11" db="EMBL/GenBank/DDBJ databases">
        <title>Genomic Encyclopedia of Type Strains, Phase IV (KMG-IV): sequencing the most valuable type-strain genomes for metagenomic binning, comparative biology and taxonomic classification.</title>
        <authorList>
            <person name="Goeker M."/>
        </authorList>
    </citation>
    <scope>NUCLEOTIDE SEQUENCE [LARGE SCALE GENOMIC DNA]</scope>
    <source>
        <strain evidence="6 7">DSM 21945</strain>
    </source>
</reference>
<dbReference type="GO" id="GO:0009279">
    <property type="term" value="C:cell outer membrane"/>
    <property type="evidence" value="ECO:0007669"/>
    <property type="project" value="UniProtKB-SubCell"/>
</dbReference>
<keyword evidence="4" id="KW-0449">Lipoprotein</keyword>
<dbReference type="EMBL" id="RJUL01000003">
    <property type="protein sequence ID" value="ROQ28639.1"/>
    <property type="molecule type" value="Genomic_DNA"/>
</dbReference>
<comment type="similarity">
    <text evidence="4">Belongs to the BamB family.</text>
</comment>
<dbReference type="InterPro" id="IPR002372">
    <property type="entry name" value="PQQ_rpt_dom"/>
</dbReference>
<dbReference type="Proteomes" id="UP000268033">
    <property type="component" value="Unassembled WGS sequence"/>
</dbReference>
<dbReference type="STRING" id="584787.GCA_001247655_00174"/>
<dbReference type="InterPro" id="IPR015943">
    <property type="entry name" value="WD40/YVTN_repeat-like_dom_sf"/>
</dbReference>
<dbReference type="NCBIfam" id="TIGR03300">
    <property type="entry name" value="assembly_YfgL"/>
    <property type="match status" value="1"/>
</dbReference>
<protein>
    <recommendedName>
        <fullName evidence="4">Outer membrane protein assembly factor BamB</fullName>
    </recommendedName>
</protein>
<name>A0A3N1PKJ6_9GAMM</name>
<keyword evidence="7" id="KW-1185">Reference proteome</keyword>
<dbReference type="AlphaFoldDB" id="A0A3N1PKJ6"/>
<feature type="domain" description="Pyrrolo-quinoline quinone repeat" evidence="5">
    <location>
        <begin position="75"/>
        <end position="318"/>
    </location>
</feature>
<dbReference type="InterPro" id="IPR011047">
    <property type="entry name" value="Quinoprotein_ADH-like_sf"/>
</dbReference>
<sequence length="392" mass="42134">MSGWSKWSALAGVALVALVGCSSNDEVRKPAELAPFDNKVSDDVIWSTSVGDGIGSYFSNLEPVYAYDKIFAASREGVVEALDPKTGDKLWKIDLGEASSFFGNRKDMRLSGGVSAGFGKIYIGSENGVVYALDEKTGDIKWQTNVPGEAMAAPVPDSGLVLVNTTSGKLVALEEGTGKQKWVYEQTVPSLSLRGVSEPSVVQGAALIGTPDGKLAAVLLDSGLAAWEQDVSPAKGENALELLRDVDATPIVVGPVVYAVAYNGELVAIDLRSGRPLWKRDYSSYRSMAIVGFDLIVSDANSTLYNIDRRSGLEKWSQPMLLNRRITAPAILGDKVLVGDFEGYLHWFDKNSGELLGRDEINSSGLYARPVVVDGNVLVQSRDGDLYMIKLD</sequence>
<comment type="subunit">
    <text evidence="4">Part of the Bam complex, which is composed of the outer membrane protein BamA, and four lipoproteins BamB, BamC, BamD and BamE.</text>
</comment>
<dbReference type="PANTHER" id="PTHR34512:SF30">
    <property type="entry name" value="OUTER MEMBRANE PROTEIN ASSEMBLY FACTOR BAMB"/>
    <property type="match status" value="1"/>
</dbReference>
<evidence type="ECO:0000256" key="2">
    <source>
        <dbReference type="ARBA" id="ARBA00023136"/>
    </source>
</evidence>
<dbReference type="HAMAP" id="MF_00923">
    <property type="entry name" value="OM_assembly_BamB"/>
    <property type="match status" value="1"/>
</dbReference>
<keyword evidence="3 4" id="KW-0998">Cell outer membrane</keyword>
<dbReference type="GO" id="GO:0043165">
    <property type="term" value="P:Gram-negative-bacterium-type cell outer membrane assembly"/>
    <property type="evidence" value="ECO:0007669"/>
    <property type="project" value="UniProtKB-UniRule"/>
</dbReference>
<keyword evidence="4" id="KW-0564">Palmitate</keyword>
<dbReference type="SMART" id="SM00564">
    <property type="entry name" value="PQQ"/>
    <property type="match status" value="7"/>
</dbReference>
<gene>
    <name evidence="4" type="primary">bamB</name>
    <name evidence="6" type="ORF">EDC28_103232</name>
</gene>
<proteinExistence type="inferred from homology"/>
<dbReference type="NCBIfam" id="NF008351">
    <property type="entry name" value="PRK11138.1"/>
    <property type="match status" value="1"/>
</dbReference>
<comment type="function">
    <text evidence="4">Part of the outer membrane protein assembly complex, which is involved in assembly and insertion of beta-barrel proteins into the outer membrane.</text>
</comment>
<comment type="caution">
    <text evidence="6">The sequence shown here is derived from an EMBL/GenBank/DDBJ whole genome shotgun (WGS) entry which is preliminary data.</text>
</comment>
<dbReference type="GO" id="GO:0051205">
    <property type="term" value="P:protein insertion into membrane"/>
    <property type="evidence" value="ECO:0007669"/>
    <property type="project" value="UniProtKB-UniRule"/>
</dbReference>
<evidence type="ECO:0000313" key="7">
    <source>
        <dbReference type="Proteomes" id="UP000268033"/>
    </source>
</evidence>
<evidence type="ECO:0000259" key="5">
    <source>
        <dbReference type="Pfam" id="PF13360"/>
    </source>
</evidence>
<dbReference type="PANTHER" id="PTHR34512">
    <property type="entry name" value="CELL SURFACE PROTEIN"/>
    <property type="match status" value="1"/>
</dbReference>
<evidence type="ECO:0000256" key="4">
    <source>
        <dbReference type="HAMAP-Rule" id="MF_00923"/>
    </source>
</evidence>
<dbReference type="Pfam" id="PF13360">
    <property type="entry name" value="PQQ_2"/>
    <property type="match status" value="1"/>
</dbReference>
<evidence type="ECO:0000313" key="6">
    <source>
        <dbReference type="EMBL" id="ROQ28639.1"/>
    </source>
</evidence>
<dbReference type="Gene3D" id="2.130.10.10">
    <property type="entry name" value="YVTN repeat-like/Quinoprotein amine dehydrogenase"/>
    <property type="match status" value="1"/>
</dbReference>
<dbReference type="RefSeq" id="WP_050657253.1">
    <property type="nucleotide sequence ID" value="NZ_JBLXAC010000001.1"/>
</dbReference>
<dbReference type="PROSITE" id="PS51257">
    <property type="entry name" value="PROKAR_LIPOPROTEIN"/>
    <property type="match status" value="1"/>
</dbReference>
<keyword evidence="1 4" id="KW-0732">Signal</keyword>
<dbReference type="OrthoDB" id="5173551at2"/>